<dbReference type="GO" id="GO:0004252">
    <property type="term" value="F:serine-type endopeptidase activity"/>
    <property type="evidence" value="ECO:0007669"/>
    <property type="project" value="InterPro"/>
</dbReference>
<gene>
    <name evidence="11" type="ORF">BD821_102106</name>
</gene>
<keyword evidence="8" id="KW-1133">Transmembrane helix</keyword>
<dbReference type="PANTHER" id="PTHR43390:SF1">
    <property type="entry name" value="CHLOROPLAST PROCESSING PEPTIDASE"/>
    <property type="match status" value="1"/>
</dbReference>
<evidence type="ECO:0000256" key="5">
    <source>
        <dbReference type="ARBA" id="ARBA00022670"/>
    </source>
</evidence>
<dbReference type="Proteomes" id="UP000239863">
    <property type="component" value="Unassembled WGS sequence"/>
</dbReference>
<evidence type="ECO:0000256" key="2">
    <source>
        <dbReference type="ARBA" id="ARBA00004401"/>
    </source>
</evidence>
<dbReference type="STRING" id="37659.GCA_000703125_01702"/>
<evidence type="ECO:0000313" key="11">
    <source>
        <dbReference type="EMBL" id="PPK49192.1"/>
    </source>
</evidence>
<evidence type="ECO:0000256" key="6">
    <source>
        <dbReference type="ARBA" id="ARBA00022801"/>
    </source>
</evidence>
<dbReference type="InterPro" id="IPR000223">
    <property type="entry name" value="Pept_S26A_signal_pept_1"/>
</dbReference>
<feature type="active site" evidence="7">
    <location>
        <position position="57"/>
    </location>
</feature>
<dbReference type="InterPro" id="IPR019757">
    <property type="entry name" value="Pept_S26A_signal_pept_1_Lys-AS"/>
</dbReference>
<dbReference type="SUPFAM" id="SSF51306">
    <property type="entry name" value="LexA/Signal peptidase"/>
    <property type="match status" value="1"/>
</dbReference>
<dbReference type="EMBL" id="PTIS01000002">
    <property type="protein sequence ID" value="PPK49192.1"/>
    <property type="molecule type" value="Genomic_DNA"/>
</dbReference>
<dbReference type="AlphaFoldDB" id="A0A2S6G004"/>
<evidence type="ECO:0000256" key="8">
    <source>
        <dbReference type="RuleBase" id="RU003993"/>
    </source>
</evidence>
<feature type="transmembrane region" description="Helical" evidence="8">
    <location>
        <begin position="29"/>
        <end position="53"/>
    </location>
</feature>
<dbReference type="InterPro" id="IPR036286">
    <property type="entry name" value="LexA/Signal_pep-like_sf"/>
</dbReference>
<dbReference type="PANTHER" id="PTHR43390">
    <property type="entry name" value="SIGNAL PEPTIDASE I"/>
    <property type="match status" value="1"/>
</dbReference>
<protein>
    <recommendedName>
        <fullName evidence="4 8">Signal peptidase I</fullName>
        <ecNumber evidence="4 8">3.4.21.89</ecNumber>
    </recommendedName>
</protein>
<dbReference type="Gene3D" id="2.10.109.10">
    <property type="entry name" value="Umud Fragment, subunit A"/>
    <property type="match status" value="1"/>
</dbReference>
<dbReference type="PRINTS" id="PR00727">
    <property type="entry name" value="LEADERPTASE"/>
</dbReference>
<evidence type="ECO:0000256" key="4">
    <source>
        <dbReference type="ARBA" id="ARBA00013208"/>
    </source>
</evidence>
<dbReference type="RefSeq" id="WP_104409214.1">
    <property type="nucleotide sequence ID" value="NZ_PTIS01000002.1"/>
</dbReference>
<evidence type="ECO:0000256" key="9">
    <source>
        <dbReference type="RuleBase" id="RU362042"/>
    </source>
</evidence>
<organism evidence="11 12">
    <name type="scientific">Clostridium algidicarnis DSM 15099</name>
    <dbReference type="NCBI Taxonomy" id="1121295"/>
    <lineage>
        <taxon>Bacteria</taxon>
        <taxon>Bacillati</taxon>
        <taxon>Bacillota</taxon>
        <taxon>Clostridia</taxon>
        <taxon>Eubacteriales</taxon>
        <taxon>Clostridiaceae</taxon>
        <taxon>Clostridium</taxon>
    </lineage>
</organism>
<dbReference type="PROSITE" id="PS00761">
    <property type="entry name" value="SPASE_I_3"/>
    <property type="match status" value="1"/>
</dbReference>
<keyword evidence="5 8" id="KW-0645">Protease</keyword>
<keyword evidence="8" id="KW-0472">Membrane</keyword>
<evidence type="ECO:0000313" key="12">
    <source>
        <dbReference type="Proteomes" id="UP000239863"/>
    </source>
</evidence>
<evidence type="ECO:0000256" key="7">
    <source>
        <dbReference type="PIRSR" id="PIRSR600223-1"/>
    </source>
</evidence>
<dbReference type="PROSITE" id="PS00501">
    <property type="entry name" value="SPASE_I_1"/>
    <property type="match status" value="1"/>
</dbReference>
<evidence type="ECO:0000259" key="10">
    <source>
        <dbReference type="Pfam" id="PF10502"/>
    </source>
</evidence>
<evidence type="ECO:0000256" key="3">
    <source>
        <dbReference type="ARBA" id="ARBA00009370"/>
    </source>
</evidence>
<dbReference type="GO" id="GO:0006465">
    <property type="term" value="P:signal peptide processing"/>
    <property type="evidence" value="ECO:0007669"/>
    <property type="project" value="InterPro"/>
</dbReference>
<dbReference type="GO" id="GO:0005886">
    <property type="term" value="C:plasma membrane"/>
    <property type="evidence" value="ECO:0007669"/>
    <property type="project" value="UniProtKB-SubCell"/>
</dbReference>
<comment type="similarity">
    <text evidence="3 9">Belongs to the peptidase S26 family.</text>
</comment>
<sequence length="189" mass="21514">MNNDFTEGYEEIKNPKSDNNKFMKIFTEWILPILLALVIAGLINKFLVFKVLIPSESMLPTLKVGDQLFVTKIYNTEKIERGDIVVFYSNELGDLLIKRVIGLPGDEINIDDTGSVLVNGSKIEETYVKHPDGHSGNFNVPNDKFLFLGDNRANSKDSRLWKDPYIDKSEIKGKAQVRVYPFDRVGMVR</sequence>
<comment type="caution">
    <text evidence="11">The sequence shown here is derived from an EMBL/GenBank/DDBJ whole genome shotgun (WGS) entry which is preliminary data.</text>
</comment>
<dbReference type="InterPro" id="IPR019533">
    <property type="entry name" value="Peptidase_S26"/>
</dbReference>
<proteinExistence type="inferred from homology"/>
<name>A0A2S6G004_9CLOT</name>
<dbReference type="PROSITE" id="PS00760">
    <property type="entry name" value="SPASE_I_2"/>
    <property type="match status" value="1"/>
</dbReference>
<dbReference type="EC" id="3.4.21.89" evidence="4 8"/>
<accession>A0A2S6G004</accession>
<feature type="domain" description="Peptidase S26" evidence="10">
    <location>
        <begin position="27"/>
        <end position="180"/>
    </location>
</feature>
<comment type="catalytic activity">
    <reaction evidence="1 8">
        <text>Cleavage of hydrophobic, N-terminal signal or leader sequences from secreted and periplasmic proteins.</text>
        <dbReference type="EC" id="3.4.21.89"/>
    </reaction>
</comment>
<dbReference type="InterPro" id="IPR019758">
    <property type="entry name" value="Pept_S26A_signal_pept_1_CS"/>
</dbReference>
<dbReference type="CDD" id="cd06530">
    <property type="entry name" value="S26_SPase_I"/>
    <property type="match status" value="1"/>
</dbReference>
<dbReference type="OrthoDB" id="9802919at2"/>
<dbReference type="InterPro" id="IPR019756">
    <property type="entry name" value="Pept_S26A_signal_pept_1_Ser-AS"/>
</dbReference>
<dbReference type="GO" id="GO:0009003">
    <property type="term" value="F:signal peptidase activity"/>
    <property type="evidence" value="ECO:0007669"/>
    <property type="project" value="UniProtKB-EC"/>
</dbReference>
<dbReference type="NCBIfam" id="TIGR02227">
    <property type="entry name" value="sigpep_I_bact"/>
    <property type="match status" value="1"/>
</dbReference>
<comment type="subcellular location">
    <subcellularLocation>
        <location evidence="2">Cell membrane</location>
        <topology evidence="2">Single-pass type II membrane protein</topology>
    </subcellularLocation>
    <subcellularLocation>
        <location evidence="9">Membrane</location>
        <topology evidence="9">Single-pass type II membrane protein</topology>
    </subcellularLocation>
</comment>
<keyword evidence="6 8" id="KW-0378">Hydrolase</keyword>
<evidence type="ECO:0000256" key="1">
    <source>
        <dbReference type="ARBA" id="ARBA00000677"/>
    </source>
</evidence>
<keyword evidence="8" id="KW-0812">Transmembrane</keyword>
<reference evidence="11 12" key="1">
    <citation type="submission" date="2018-02" db="EMBL/GenBank/DDBJ databases">
        <title>Genomic Encyclopedia of Archaeal and Bacterial Type Strains, Phase II (KMG-II): from individual species to whole genera.</title>
        <authorList>
            <person name="Goeker M."/>
        </authorList>
    </citation>
    <scope>NUCLEOTIDE SEQUENCE [LARGE SCALE GENOMIC DNA]</scope>
    <source>
        <strain evidence="11 12">DSM 15099</strain>
    </source>
</reference>
<dbReference type="Pfam" id="PF10502">
    <property type="entry name" value="Peptidase_S26"/>
    <property type="match status" value="1"/>
</dbReference>
<feature type="active site" evidence="7">
    <location>
        <position position="98"/>
    </location>
</feature>